<dbReference type="Proteomes" id="UP000258798">
    <property type="component" value="Unassembled WGS sequence"/>
</dbReference>
<evidence type="ECO:0000313" key="2">
    <source>
        <dbReference type="EMBL" id="TCZ49090.1"/>
    </source>
</evidence>
<dbReference type="AlphaFoldDB" id="A0A483ZXZ6"/>
<dbReference type="EMBL" id="UJRG01000010">
    <property type="protein sequence ID" value="SWT17161.1"/>
    <property type="molecule type" value="Genomic_DNA"/>
</dbReference>
<gene>
    <name evidence="2" type="ORF">ETH65_16275</name>
    <name evidence="1" type="ORF">SAMEA3729652_03339</name>
    <name evidence="3" type="ORF">SAMEA4873651_04566</name>
</gene>
<name>A0A483ZXZ6_KLEPN</name>
<dbReference type="RefSeq" id="WP_040197750.1">
    <property type="nucleotide sequence ID" value="NZ_ABLUVU020000005.1"/>
</dbReference>
<dbReference type="EMBL" id="CAAHCT010000012">
    <property type="protein sequence ID" value="VGL99292.1"/>
    <property type="molecule type" value="Genomic_DNA"/>
</dbReference>
<reference evidence="2" key="1">
    <citation type="submission" date="2019-01" db="EMBL/GenBank/DDBJ databases">
        <authorList>
            <person name="Lista F."/>
            <person name="Anselmo A."/>
        </authorList>
    </citation>
    <scope>NUCLEOTIDE SEQUENCE</scope>
    <source>
        <strain evidence="2">5R</strain>
    </source>
</reference>
<reference evidence="3" key="2">
    <citation type="submission" date="2019-03" db="EMBL/GenBank/DDBJ databases">
        <authorList>
            <consortium name="Pathogen Informatics"/>
        </authorList>
    </citation>
    <scope>NUCLEOTIDE SEQUENCE</scope>
    <source>
        <strain evidence="3">5012STDY7626449</strain>
        <strain evidence="1 4">EuSCAPE_TR125</strain>
    </source>
</reference>
<evidence type="ECO:0000313" key="4">
    <source>
        <dbReference type="Proteomes" id="UP000258798"/>
    </source>
</evidence>
<evidence type="ECO:0000313" key="1">
    <source>
        <dbReference type="EMBL" id="SWT17161.1"/>
    </source>
</evidence>
<evidence type="ECO:0000313" key="3">
    <source>
        <dbReference type="EMBL" id="VGL99292.1"/>
    </source>
</evidence>
<organism evidence="2">
    <name type="scientific">Klebsiella pneumoniae</name>
    <dbReference type="NCBI Taxonomy" id="573"/>
    <lineage>
        <taxon>Bacteria</taxon>
        <taxon>Pseudomonadati</taxon>
        <taxon>Pseudomonadota</taxon>
        <taxon>Gammaproteobacteria</taxon>
        <taxon>Enterobacterales</taxon>
        <taxon>Enterobacteriaceae</taxon>
        <taxon>Klebsiella/Raoultella group</taxon>
        <taxon>Klebsiella</taxon>
        <taxon>Klebsiella pneumoniae complex</taxon>
    </lineage>
</organism>
<accession>A0A483ZXZ6</accession>
<dbReference type="EMBL" id="SDDQ01000026">
    <property type="protein sequence ID" value="TCZ49090.1"/>
    <property type="molecule type" value="Genomic_DNA"/>
</dbReference>
<protein>
    <submittedName>
        <fullName evidence="2">Uncharacterized protein</fullName>
    </submittedName>
</protein>
<sequence>MINTRSGTRIAVSDTSIQDGVDRVYPPVLVGLEQALFFTAGGDGKNYAPDGVVLPTITGTPTQNAYSKSFPTINDCIDTGLVDNTDYTVLIVNKPTAMPQGKTFRPFFGNWNAQTVEPGKGGGLGSAMVQGASQQLSLVISSVPVADASNPNAATSIKENVDIFGMGYNDGTWRFSALRITSGEYYFKDFTKGVTKESTPLTDGCVKDNRRLTPLRVCGQYGQSASACAPGPETALCLFYRRGLSTDEMETMYAWAKKYCARRGMII</sequence>
<proteinExistence type="predicted"/>